<dbReference type="GO" id="GO:0004674">
    <property type="term" value="F:protein serine/threonine kinase activity"/>
    <property type="evidence" value="ECO:0007669"/>
    <property type="project" value="UniProtKB-KW"/>
</dbReference>
<dbReference type="Pfam" id="PF00069">
    <property type="entry name" value="Pkinase"/>
    <property type="match status" value="1"/>
</dbReference>
<evidence type="ECO:0000256" key="8">
    <source>
        <dbReference type="PIRSR" id="PIRSR630616-1"/>
    </source>
</evidence>
<dbReference type="InterPro" id="IPR000719">
    <property type="entry name" value="Prot_kinase_dom"/>
</dbReference>
<reference evidence="15 16" key="1">
    <citation type="journal article" date="2015" name="Sci. Rep.">
        <title>Genome of the facultative scuticociliatosis pathogen Pseudocohnilembus persalinus provides insight into its virulence through horizontal gene transfer.</title>
        <authorList>
            <person name="Xiong J."/>
            <person name="Wang G."/>
            <person name="Cheng J."/>
            <person name="Tian M."/>
            <person name="Pan X."/>
            <person name="Warren A."/>
            <person name="Jiang C."/>
            <person name="Yuan D."/>
            <person name="Miao W."/>
        </authorList>
    </citation>
    <scope>NUCLEOTIDE SEQUENCE [LARGE SCALE GENOMIC DNA]</scope>
    <source>
        <strain evidence="15">36N120E</strain>
    </source>
</reference>
<dbReference type="FunCoup" id="A0A0V0QJF1">
    <property type="interactions" value="34"/>
</dbReference>
<gene>
    <name evidence="15" type="ORF">PPERSA_09983</name>
</gene>
<evidence type="ECO:0000256" key="2">
    <source>
        <dbReference type="ARBA" id="ARBA00022679"/>
    </source>
</evidence>
<sequence length="363" mass="42977">MDIENEGISKSKVIQTQIINPKINISHILQSDKKYDTQYIDNKFDNSNLLSDTQCSQKDDQQREIDNLLKTPQADLFFDTNYIKQNQNQFQENLWSINDFQIARPLGKGQFGKVYLAREKKSQYIVALKVLSKRQLIKYDMIDQFRREIEIQSNLKHKNISQMYGYFHDQKRIYIILEYASQGEVFSLMTKQEQRRFDEKTAAKYIYQVTEALIHCHSKNVMHRDLKPENLLLHNDQIKLSDFGWGAHAPSQKRQTYCGTLDYLAPEIVKDKPYNSSIDNWCLGVLAYELCSGRPPFDSNTKQETFKKIEEIKINFPSYFSRDLKKFIMQLLKKDSNKRLPLEEVKNQNWIKQNYIKLENIQL</sequence>
<dbReference type="SMART" id="SM00220">
    <property type="entry name" value="S_TKc"/>
    <property type="match status" value="1"/>
</dbReference>
<keyword evidence="2 13" id="KW-0808">Transferase</keyword>
<evidence type="ECO:0000256" key="6">
    <source>
        <dbReference type="ARBA" id="ARBA00047899"/>
    </source>
</evidence>
<dbReference type="SUPFAM" id="SSF56112">
    <property type="entry name" value="Protein kinase-like (PK-like)"/>
    <property type="match status" value="1"/>
</dbReference>
<evidence type="ECO:0000256" key="5">
    <source>
        <dbReference type="ARBA" id="ARBA00022840"/>
    </source>
</evidence>
<dbReference type="PROSITE" id="PS00108">
    <property type="entry name" value="PROTEIN_KINASE_ST"/>
    <property type="match status" value="1"/>
</dbReference>
<comment type="catalytic activity">
    <reaction evidence="6 13">
        <text>L-threonyl-[protein] + ATP = O-phospho-L-threonyl-[protein] + ADP + H(+)</text>
        <dbReference type="Rhea" id="RHEA:46608"/>
        <dbReference type="Rhea" id="RHEA-COMP:11060"/>
        <dbReference type="Rhea" id="RHEA-COMP:11605"/>
        <dbReference type="ChEBI" id="CHEBI:15378"/>
        <dbReference type="ChEBI" id="CHEBI:30013"/>
        <dbReference type="ChEBI" id="CHEBI:30616"/>
        <dbReference type="ChEBI" id="CHEBI:61977"/>
        <dbReference type="ChEBI" id="CHEBI:456216"/>
        <dbReference type="EC" id="2.7.11.1"/>
    </reaction>
</comment>
<evidence type="ECO:0000259" key="14">
    <source>
        <dbReference type="PROSITE" id="PS50011"/>
    </source>
</evidence>
<dbReference type="FunFam" id="1.10.510.10:FF:000235">
    <property type="entry name" value="Serine/threonine-protein kinase ark1"/>
    <property type="match status" value="1"/>
</dbReference>
<dbReference type="OMA" id="ESRFPEW"/>
<dbReference type="InterPro" id="IPR017441">
    <property type="entry name" value="Protein_kinase_ATP_BS"/>
</dbReference>
<proteinExistence type="inferred from homology"/>
<evidence type="ECO:0000256" key="4">
    <source>
        <dbReference type="ARBA" id="ARBA00022777"/>
    </source>
</evidence>
<keyword evidence="16" id="KW-1185">Reference proteome</keyword>
<evidence type="ECO:0000256" key="12">
    <source>
        <dbReference type="RuleBase" id="RU000304"/>
    </source>
</evidence>
<dbReference type="EMBL" id="LDAU01000155">
    <property type="protein sequence ID" value="KRX02366.1"/>
    <property type="molecule type" value="Genomic_DNA"/>
</dbReference>
<comment type="catalytic activity">
    <reaction evidence="7 13">
        <text>L-seryl-[protein] + ATP = O-phospho-L-seryl-[protein] + ADP + H(+)</text>
        <dbReference type="Rhea" id="RHEA:17989"/>
        <dbReference type="Rhea" id="RHEA-COMP:9863"/>
        <dbReference type="Rhea" id="RHEA-COMP:11604"/>
        <dbReference type="ChEBI" id="CHEBI:15378"/>
        <dbReference type="ChEBI" id="CHEBI:29999"/>
        <dbReference type="ChEBI" id="CHEBI:30616"/>
        <dbReference type="ChEBI" id="CHEBI:83421"/>
        <dbReference type="ChEBI" id="CHEBI:456216"/>
        <dbReference type="EC" id="2.7.11.1"/>
    </reaction>
</comment>
<dbReference type="Gene3D" id="1.10.510.10">
    <property type="entry name" value="Transferase(Phosphotransferase) domain 1"/>
    <property type="match status" value="1"/>
</dbReference>
<name>A0A0V0QJF1_PSEPJ</name>
<dbReference type="PROSITE" id="PS00107">
    <property type="entry name" value="PROTEIN_KINASE_ATP"/>
    <property type="match status" value="1"/>
</dbReference>
<keyword evidence="1 12" id="KW-0723">Serine/threonine-protein kinase</keyword>
<dbReference type="EC" id="2.7.11.1" evidence="13"/>
<evidence type="ECO:0000256" key="7">
    <source>
        <dbReference type="ARBA" id="ARBA00048679"/>
    </source>
</evidence>
<dbReference type="AlphaFoldDB" id="A0A0V0QJF1"/>
<evidence type="ECO:0000256" key="1">
    <source>
        <dbReference type="ARBA" id="ARBA00022527"/>
    </source>
</evidence>
<evidence type="ECO:0000256" key="10">
    <source>
        <dbReference type="PIRSR" id="PIRSR630616-3"/>
    </source>
</evidence>
<dbReference type="PROSITE" id="PS50011">
    <property type="entry name" value="PROTEIN_KINASE_DOM"/>
    <property type="match status" value="1"/>
</dbReference>
<evidence type="ECO:0000313" key="15">
    <source>
        <dbReference type="EMBL" id="KRX02366.1"/>
    </source>
</evidence>
<comment type="caution">
    <text evidence="15">The sequence shown here is derived from an EMBL/GenBank/DDBJ whole genome shotgun (WGS) entry which is preliminary data.</text>
</comment>
<keyword evidence="5 9" id="KW-0067">ATP-binding</keyword>
<dbReference type="PANTHER" id="PTHR24350">
    <property type="entry name" value="SERINE/THREONINE-PROTEIN KINASE IAL-RELATED"/>
    <property type="match status" value="1"/>
</dbReference>
<dbReference type="OrthoDB" id="345735at2759"/>
<dbReference type="InParanoid" id="A0A0V0QJF1"/>
<feature type="binding site" evidence="9 11">
    <location>
        <position position="129"/>
    </location>
    <ligand>
        <name>ATP</name>
        <dbReference type="ChEBI" id="CHEBI:30616"/>
    </ligand>
</feature>
<feature type="binding site" evidence="9">
    <location>
        <begin position="178"/>
        <end position="180"/>
    </location>
    <ligand>
        <name>ATP</name>
        <dbReference type="ChEBI" id="CHEBI:30616"/>
    </ligand>
</feature>
<dbReference type="Proteomes" id="UP000054937">
    <property type="component" value="Unassembled WGS sequence"/>
</dbReference>
<dbReference type="FunFam" id="3.30.200.20:FF:000042">
    <property type="entry name" value="Aurora kinase A"/>
    <property type="match status" value="1"/>
</dbReference>
<feature type="binding site" evidence="9">
    <location>
        <position position="242"/>
    </location>
    <ligand>
        <name>ATP</name>
        <dbReference type="ChEBI" id="CHEBI:30616"/>
    </ligand>
</feature>
<keyword evidence="4 13" id="KW-0418">Kinase</keyword>
<feature type="cross-link" description="Glycyl lysine isopeptide (Lys-Gly) (interchain with G-Cter in SUMO2)" evidence="10">
    <location>
        <position position="227"/>
    </location>
</feature>
<keyword evidence="3 9" id="KW-0547">Nucleotide-binding</keyword>
<evidence type="ECO:0000313" key="16">
    <source>
        <dbReference type="Proteomes" id="UP000054937"/>
    </source>
</evidence>
<dbReference type="InterPro" id="IPR030616">
    <property type="entry name" value="Aur-like"/>
</dbReference>
<dbReference type="GO" id="GO:0005524">
    <property type="term" value="F:ATP binding"/>
    <property type="evidence" value="ECO:0007669"/>
    <property type="project" value="UniProtKB-UniRule"/>
</dbReference>
<feature type="binding site" evidence="9">
    <location>
        <begin position="229"/>
        <end position="230"/>
    </location>
    <ligand>
        <name>ATP</name>
        <dbReference type="ChEBI" id="CHEBI:30616"/>
    </ligand>
</feature>
<evidence type="ECO:0000256" key="9">
    <source>
        <dbReference type="PIRSR" id="PIRSR630616-2"/>
    </source>
</evidence>
<evidence type="ECO:0000256" key="13">
    <source>
        <dbReference type="RuleBase" id="RU367134"/>
    </source>
</evidence>
<evidence type="ECO:0000256" key="11">
    <source>
        <dbReference type="PROSITE-ProRule" id="PRU10141"/>
    </source>
</evidence>
<evidence type="ECO:0000256" key="3">
    <source>
        <dbReference type="ARBA" id="ARBA00022741"/>
    </source>
</evidence>
<protein>
    <recommendedName>
        <fullName evidence="13">Aurora kinase</fullName>
        <ecNumber evidence="13">2.7.11.1</ecNumber>
    </recommendedName>
</protein>
<dbReference type="CDD" id="cd14007">
    <property type="entry name" value="STKc_Aurora"/>
    <property type="match status" value="1"/>
</dbReference>
<dbReference type="InterPro" id="IPR011009">
    <property type="entry name" value="Kinase-like_dom_sf"/>
</dbReference>
<dbReference type="Gene3D" id="3.30.200.20">
    <property type="entry name" value="Phosphorylase Kinase, domain 1"/>
    <property type="match status" value="1"/>
</dbReference>
<comment type="similarity">
    <text evidence="13">Belongs to the protein kinase superfamily. Ser/Thr protein kinase family. Aurora subfamily.</text>
</comment>
<dbReference type="InterPro" id="IPR008271">
    <property type="entry name" value="Ser/Thr_kinase_AS"/>
</dbReference>
<accession>A0A0V0QJF1</accession>
<organism evidence="15 16">
    <name type="scientific">Pseudocohnilembus persalinus</name>
    <name type="common">Ciliate</name>
    <dbReference type="NCBI Taxonomy" id="266149"/>
    <lineage>
        <taxon>Eukaryota</taxon>
        <taxon>Sar</taxon>
        <taxon>Alveolata</taxon>
        <taxon>Ciliophora</taxon>
        <taxon>Intramacronucleata</taxon>
        <taxon>Oligohymenophorea</taxon>
        <taxon>Scuticociliatia</taxon>
        <taxon>Philasterida</taxon>
        <taxon>Pseudocohnilembidae</taxon>
        <taxon>Pseudocohnilembus</taxon>
    </lineage>
</organism>
<feature type="domain" description="Protein kinase" evidence="14">
    <location>
        <begin position="100"/>
        <end position="351"/>
    </location>
</feature>
<feature type="active site" description="Proton acceptor" evidence="8">
    <location>
        <position position="225"/>
    </location>
</feature>